<dbReference type="RefSeq" id="WP_129030933.1">
    <property type="nucleotide sequence ID" value="NZ_QMAP01000014.1"/>
</dbReference>
<evidence type="ECO:0000313" key="1">
    <source>
        <dbReference type="EMBL" id="RXI45104.1"/>
    </source>
</evidence>
<organism evidence="1 2">
    <name type="scientific">Clostridium tetani</name>
    <dbReference type="NCBI Taxonomy" id="1513"/>
    <lineage>
        <taxon>Bacteria</taxon>
        <taxon>Bacillati</taxon>
        <taxon>Bacillota</taxon>
        <taxon>Clostridia</taxon>
        <taxon>Eubacteriales</taxon>
        <taxon>Clostridiaceae</taxon>
        <taxon>Clostridium</taxon>
    </lineage>
</organism>
<evidence type="ECO:0008006" key="3">
    <source>
        <dbReference type="Google" id="ProtNLM"/>
    </source>
</evidence>
<comment type="caution">
    <text evidence="1">The sequence shown here is derived from an EMBL/GenBank/DDBJ whole genome shotgun (WGS) entry which is preliminary data.</text>
</comment>
<dbReference type="InterPro" id="IPR024984">
    <property type="entry name" value="DUF3888"/>
</dbReference>
<protein>
    <recommendedName>
        <fullName evidence="3">DUF3888 domain-containing protein</fullName>
    </recommendedName>
</protein>
<name>A0A4Q0V905_CLOTA</name>
<sequence>MKFMLTTPYNAPKHSQEELYQDILYSMLIPYIQKSVDDYYTKFLSIKPIVDPMSIDILSVERPNWYRTFYFVIKMKVMPYVGSHNTVGIDHITITVDGIGEVKVNDFEHIEDCPC</sequence>
<proteinExistence type="predicted"/>
<dbReference type="Proteomes" id="UP000290921">
    <property type="component" value="Unassembled WGS sequence"/>
</dbReference>
<gene>
    <name evidence="1" type="ORF">DP130_12705</name>
</gene>
<reference evidence="1 2" key="1">
    <citation type="submission" date="2018-06" db="EMBL/GenBank/DDBJ databases">
        <title>Genome conservation of Clostridium tetani.</title>
        <authorList>
            <person name="Bruggemann H."/>
            <person name="Popoff M.R."/>
        </authorList>
    </citation>
    <scope>NUCLEOTIDE SEQUENCE [LARGE SCALE GENOMIC DNA]</scope>
    <source>
        <strain evidence="1 2">2017.061</strain>
    </source>
</reference>
<evidence type="ECO:0000313" key="2">
    <source>
        <dbReference type="Proteomes" id="UP000290921"/>
    </source>
</evidence>
<accession>A0A4Q0V905</accession>
<dbReference type="AlphaFoldDB" id="A0A4Q0V905"/>
<dbReference type="Pfam" id="PF13027">
    <property type="entry name" value="DUF3888"/>
    <property type="match status" value="1"/>
</dbReference>
<dbReference type="EMBL" id="QMAP01000014">
    <property type="protein sequence ID" value="RXI45104.1"/>
    <property type="molecule type" value="Genomic_DNA"/>
</dbReference>